<organism evidence="3 4">
    <name type="scientific">Lentithecium fluviatile CBS 122367</name>
    <dbReference type="NCBI Taxonomy" id="1168545"/>
    <lineage>
        <taxon>Eukaryota</taxon>
        <taxon>Fungi</taxon>
        <taxon>Dikarya</taxon>
        <taxon>Ascomycota</taxon>
        <taxon>Pezizomycotina</taxon>
        <taxon>Dothideomycetes</taxon>
        <taxon>Pleosporomycetidae</taxon>
        <taxon>Pleosporales</taxon>
        <taxon>Massarineae</taxon>
        <taxon>Lentitheciaceae</taxon>
        <taxon>Lentithecium</taxon>
    </lineage>
</organism>
<dbReference type="AlphaFoldDB" id="A0A6G1JNR5"/>
<accession>A0A6G1JNR5</accession>
<dbReference type="PROSITE" id="PS50102">
    <property type="entry name" value="RRM"/>
    <property type="match status" value="1"/>
</dbReference>
<protein>
    <recommendedName>
        <fullName evidence="2">RRM domain-containing protein</fullName>
    </recommendedName>
</protein>
<dbReference type="Gene3D" id="3.30.70.330">
    <property type="match status" value="1"/>
</dbReference>
<feature type="domain" description="RRM" evidence="2">
    <location>
        <begin position="279"/>
        <end position="357"/>
    </location>
</feature>
<dbReference type="EMBL" id="MU005569">
    <property type="protein sequence ID" value="KAF2691803.1"/>
    <property type="molecule type" value="Genomic_DNA"/>
</dbReference>
<evidence type="ECO:0000259" key="2">
    <source>
        <dbReference type="PROSITE" id="PS50102"/>
    </source>
</evidence>
<dbReference type="InterPro" id="IPR012677">
    <property type="entry name" value="Nucleotide-bd_a/b_plait_sf"/>
</dbReference>
<name>A0A6G1JNR5_9PLEO</name>
<evidence type="ECO:0000313" key="4">
    <source>
        <dbReference type="Proteomes" id="UP000799291"/>
    </source>
</evidence>
<reference evidence="3" key="1">
    <citation type="journal article" date="2020" name="Stud. Mycol.">
        <title>101 Dothideomycetes genomes: a test case for predicting lifestyles and emergence of pathogens.</title>
        <authorList>
            <person name="Haridas S."/>
            <person name="Albert R."/>
            <person name="Binder M."/>
            <person name="Bloem J."/>
            <person name="Labutti K."/>
            <person name="Salamov A."/>
            <person name="Andreopoulos B."/>
            <person name="Baker S."/>
            <person name="Barry K."/>
            <person name="Bills G."/>
            <person name="Bluhm B."/>
            <person name="Cannon C."/>
            <person name="Castanera R."/>
            <person name="Culley D."/>
            <person name="Daum C."/>
            <person name="Ezra D."/>
            <person name="Gonzalez J."/>
            <person name="Henrissat B."/>
            <person name="Kuo A."/>
            <person name="Liang C."/>
            <person name="Lipzen A."/>
            <person name="Lutzoni F."/>
            <person name="Magnuson J."/>
            <person name="Mondo S."/>
            <person name="Nolan M."/>
            <person name="Ohm R."/>
            <person name="Pangilinan J."/>
            <person name="Park H.-J."/>
            <person name="Ramirez L."/>
            <person name="Alfaro M."/>
            <person name="Sun H."/>
            <person name="Tritt A."/>
            <person name="Yoshinaga Y."/>
            <person name="Zwiers L.-H."/>
            <person name="Turgeon B."/>
            <person name="Goodwin S."/>
            <person name="Spatafora J."/>
            <person name="Crous P."/>
            <person name="Grigoriev I."/>
        </authorList>
    </citation>
    <scope>NUCLEOTIDE SEQUENCE</scope>
    <source>
        <strain evidence="3">CBS 122367</strain>
    </source>
</reference>
<proteinExistence type="predicted"/>
<evidence type="ECO:0000313" key="3">
    <source>
        <dbReference type="EMBL" id="KAF2691803.1"/>
    </source>
</evidence>
<dbReference type="InterPro" id="IPR000504">
    <property type="entry name" value="RRM_dom"/>
</dbReference>
<dbReference type="Pfam" id="PF00076">
    <property type="entry name" value="RRM_1"/>
    <property type="match status" value="1"/>
</dbReference>
<dbReference type="SMART" id="SM00360">
    <property type="entry name" value="RRM"/>
    <property type="match status" value="1"/>
</dbReference>
<dbReference type="OrthoDB" id="1049195at2759"/>
<dbReference type="InterPro" id="IPR035979">
    <property type="entry name" value="RBD_domain_sf"/>
</dbReference>
<dbReference type="CDD" id="cd00590">
    <property type="entry name" value="RRM_SF"/>
    <property type="match status" value="1"/>
</dbReference>
<dbReference type="Proteomes" id="UP000799291">
    <property type="component" value="Unassembled WGS sequence"/>
</dbReference>
<evidence type="ECO:0000256" key="1">
    <source>
        <dbReference type="PROSITE-ProRule" id="PRU00176"/>
    </source>
</evidence>
<sequence>MPVSLIPVVYALNPARSILLPCVITSEENVPLSNRLRASSHIHPALFTSHYLTSPLPQAAVDKVASPLKMSMSKFKQGVSDGDYLVIASGQPRYVSYLASWEAFKDHVRTFLKGQPGWTDLIQDRQKGEVQGWCRLKDTEDAESVYNGLTRSGGALVHIFATSKRNTHYNLAKCNCVMHFPDVGDQGHSPRRSAIDAGVVNQALGNPYAVVTPQYAMPAQPAYQYPNCYQTSPYTPSSMYTYPYSATPMQYETRAPAYSQSSAGLPVNLGQGAAVTESRGIFIQGLNYSVGSSDLISLIHSVGLRPLQARVHKDSRGSSKGVGSALFSSKEEAQYGVKALNGKALKDKPIIVRLDTESTIVGIVPPMVVDGTNKSAYGN</sequence>
<keyword evidence="1" id="KW-0694">RNA-binding</keyword>
<keyword evidence="4" id="KW-1185">Reference proteome</keyword>
<dbReference type="GO" id="GO:0003723">
    <property type="term" value="F:RNA binding"/>
    <property type="evidence" value="ECO:0007669"/>
    <property type="project" value="UniProtKB-UniRule"/>
</dbReference>
<gene>
    <name evidence="3" type="ORF">K458DRAFT_473500</name>
</gene>
<dbReference type="SUPFAM" id="SSF54928">
    <property type="entry name" value="RNA-binding domain, RBD"/>
    <property type="match status" value="1"/>
</dbReference>